<sequence length="240" mass="26548">MTLIAQHFQAVLSLSSQWGIYSVVDVAAAANIHVAVGINMTDPARIQDEITSLCWAYKRNPWAVEAVYVGRENMKNGDFGQYTPSEIAGYITQVKQCVGNTPVGTSQRTEEWRDTDGTRVIVAASDIIGFPLGTFDIQGPQDSLALLNGQYKLMVRLYGAEKLHVTETGYPHCGEPYRGNVPSPQTMKDYFSAVLSDFIPGKGRLYWYSMFDLPTNFPGKDFEKCYGLFNTTGAPNIPLP</sequence>
<dbReference type="EMBL" id="CM047589">
    <property type="protein sequence ID" value="KAI9920153.1"/>
    <property type="molecule type" value="Genomic_DNA"/>
</dbReference>
<organism evidence="1 2">
    <name type="scientific">Peronosclerospora sorghi</name>
    <dbReference type="NCBI Taxonomy" id="230839"/>
    <lineage>
        <taxon>Eukaryota</taxon>
        <taxon>Sar</taxon>
        <taxon>Stramenopiles</taxon>
        <taxon>Oomycota</taxon>
        <taxon>Peronosporomycetes</taxon>
        <taxon>Peronosporales</taxon>
        <taxon>Peronosporaceae</taxon>
        <taxon>Peronosclerospora</taxon>
    </lineage>
</organism>
<gene>
    <name evidence="1" type="ORF">PsorP6_015461</name>
</gene>
<protein>
    <submittedName>
        <fullName evidence="1">Uncharacterized protein</fullName>
    </submittedName>
</protein>
<reference evidence="1 2" key="1">
    <citation type="journal article" date="2022" name="bioRxiv">
        <title>The genome of the oomycete Peronosclerospora sorghi, a cosmopolitan pathogen of maize and sorghum, is inflated with dispersed pseudogenes.</title>
        <authorList>
            <person name="Fletcher K."/>
            <person name="Martin F."/>
            <person name="Isakeit T."/>
            <person name="Cavanaugh K."/>
            <person name="Magill C."/>
            <person name="Michelmore R."/>
        </authorList>
    </citation>
    <scope>NUCLEOTIDE SEQUENCE [LARGE SCALE GENOMIC DNA]</scope>
    <source>
        <strain evidence="1">P6</strain>
    </source>
</reference>
<comment type="caution">
    <text evidence="1">The sequence shown here is derived from an EMBL/GenBank/DDBJ whole genome shotgun (WGS) entry which is preliminary data.</text>
</comment>
<dbReference type="Proteomes" id="UP001163321">
    <property type="component" value="Chromosome 10"/>
</dbReference>
<proteinExistence type="predicted"/>
<evidence type="ECO:0000313" key="1">
    <source>
        <dbReference type="EMBL" id="KAI9920153.1"/>
    </source>
</evidence>
<evidence type="ECO:0000313" key="2">
    <source>
        <dbReference type="Proteomes" id="UP001163321"/>
    </source>
</evidence>
<accession>A0ACC0WMQ2</accession>
<name>A0ACC0WMQ2_9STRA</name>
<keyword evidence="2" id="KW-1185">Reference proteome</keyword>